<reference evidence="11" key="1">
    <citation type="journal article" date="2023" name="Genome Biol. Evol.">
        <title>Long-read-based Genome Assembly of Drosophila gunungcola Reveals Fewer Chemosensory Genes in Flower-breeding Species.</title>
        <authorList>
            <person name="Negi A."/>
            <person name="Liao B.Y."/>
            <person name="Yeh S.D."/>
        </authorList>
    </citation>
    <scope>NUCLEOTIDE SEQUENCE</scope>
    <source>
        <strain evidence="11">Sukarami</strain>
    </source>
</reference>
<feature type="transmembrane region" description="Helical" evidence="9">
    <location>
        <begin position="112"/>
        <end position="132"/>
    </location>
</feature>
<proteinExistence type="predicted"/>
<evidence type="ECO:0000256" key="7">
    <source>
        <dbReference type="ARBA" id="ARBA00023224"/>
    </source>
</evidence>
<evidence type="ECO:0000256" key="2">
    <source>
        <dbReference type="ARBA" id="ARBA00022692"/>
    </source>
</evidence>
<comment type="caution">
    <text evidence="11">The sequence shown here is derived from an EMBL/GenBank/DDBJ whole genome shotgun (WGS) entry which is preliminary data.</text>
</comment>
<dbReference type="GO" id="GO:0008188">
    <property type="term" value="F:neuropeptide receptor activity"/>
    <property type="evidence" value="ECO:0007669"/>
    <property type="project" value="TreeGrafter"/>
</dbReference>
<evidence type="ECO:0000256" key="6">
    <source>
        <dbReference type="ARBA" id="ARBA00023170"/>
    </source>
</evidence>
<evidence type="ECO:0000256" key="8">
    <source>
        <dbReference type="SAM" id="MobiDB-lite"/>
    </source>
</evidence>
<sequence length="461" mass="50593">LIGLLGHLVGGSDAYQLAASTGGGAGGGGVAAGVGGVVGGGGGGHGGDAADNGGEKMKDMPDKYVMAIAHFLDWHVNETVDMERLSALAFLGVVLNIVIVVYIMYHRLYKDVTHAFIINLALCHFVQCALVLPVSLMVMLIQNWIFGQFLCFFLPMLQPKENKLKGVSKAKNRQPQKRILERTQSEEIYRQVGRLNPRCTRSKVIPVGNDGKVIPICNLCYNSVMKRSEAAQPVSEFNAPGSSNCPRGEVTQNTKPKVTKYDVDLSAYVEECRPDLEWAFVEIYNEPSADAQIVPSTAESNVPAQNSIMAKNQDSMSCLSQNSDPGILPSNGENGDSMWSASSGHWAIRDHGYCRTDWQPDSFYESTMKAMREWKHPDSYNPSPEEVERLRKIKVCCLRLMEQLMPGRAGRVQGQEQPQAEPIASTSSGKQAALNGWKREYIDDDDSDTETASEGEDFMDF</sequence>
<evidence type="ECO:0000256" key="3">
    <source>
        <dbReference type="ARBA" id="ARBA00022989"/>
    </source>
</evidence>
<name>A0A9Q0BJW9_9MUSC</name>
<dbReference type="Proteomes" id="UP001059596">
    <property type="component" value="Unassembled WGS sequence"/>
</dbReference>
<evidence type="ECO:0000259" key="10">
    <source>
        <dbReference type="PROSITE" id="PS50262"/>
    </source>
</evidence>
<comment type="subcellular location">
    <subcellularLocation>
        <location evidence="1">Membrane</location>
        <topology evidence="1">Multi-pass membrane protein</topology>
    </subcellularLocation>
</comment>
<dbReference type="GO" id="GO:0005886">
    <property type="term" value="C:plasma membrane"/>
    <property type="evidence" value="ECO:0007669"/>
    <property type="project" value="TreeGrafter"/>
</dbReference>
<organism evidence="11 12">
    <name type="scientific">Drosophila gunungcola</name>
    <name type="common">fruit fly</name>
    <dbReference type="NCBI Taxonomy" id="103775"/>
    <lineage>
        <taxon>Eukaryota</taxon>
        <taxon>Metazoa</taxon>
        <taxon>Ecdysozoa</taxon>
        <taxon>Arthropoda</taxon>
        <taxon>Hexapoda</taxon>
        <taxon>Insecta</taxon>
        <taxon>Pterygota</taxon>
        <taxon>Neoptera</taxon>
        <taxon>Endopterygota</taxon>
        <taxon>Diptera</taxon>
        <taxon>Brachycera</taxon>
        <taxon>Muscomorpha</taxon>
        <taxon>Ephydroidea</taxon>
        <taxon>Drosophilidae</taxon>
        <taxon>Drosophila</taxon>
        <taxon>Sophophora</taxon>
    </lineage>
</organism>
<feature type="region of interest" description="Disordered" evidence="8">
    <location>
        <begin position="408"/>
        <end position="461"/>
    </location>
</feature>
<feature type="non-terminal residue" evidence="11">
    <location>
        <position position="1"/>
    </location>
</feature>
<evidence type="ECO:0000256" key="1">
    <source>
        <dbReference type="ARBA" id="ARBA00004141"/>
    </source>
</evidence>
<feature type="region of interest" description="Disordered" evidence="8">
    <location>
        <begin position="316"/>
        <end position="338"/>
    </location>
</feature>
<keyword evidence="3 9" id="KW-1133">Transmembrane helix</keyword>
<dbReference type="EMBL" id="JAMKOV010000067">
    <property type="protein sequence ID" value="KAI8034611.1"/>
    <property type="molecule type" value="Genomic_DNA"/>
</dbReference>
<keyword evidence="4" id="KW-0297">G-protein coupled receptor</keyword>
<evidence type="ECO:0000256" key="5">
    <source>
        <dbReference type="ARBA" id="ARBA00023136"/>
    </source>
</evidence>
<keyword evidence="2 9" id="KW-0812">Transmembrane</keyword>
<dbReference type="PROSITE" id="PS50262">
    <property type="entry name" value="G_PROTEIN_RECEP_F1_2"/>
    <property type="match status" value="1"/>
</dbReference>
<evidence type="ECO:0000313" key="12">
    <source>
        <dbReference type="Proteomes" id="UP001059596"/>
    </source>
</evidence>
<dbReference type="SUPFAM" id="SSF81321">
    <property type="entry name" value="Family A G protein-coupled receptor-like"/>
    <property type="match status" value="1"/>
</dbReference>
<evidence type="ECO:0000256" key="4">
    <source>
        <dbReference type="ARBA" id="ARBA00023040"/>
    </source>
</evidence>
<feature type="transmembrane region" description="Helical" evidence="9">
    <location>
        <begin position="85"/>
        <end position="105"/>
    </location>
</feature>
<dbReference type="Gene3D" id="1.20.1070.10">
    <property type="entry name" value="Rhodopsin 7-helix transmembrane proteins"/>
    <property type="match status" value="1"/>
</dbReference>
<keyword evidence="12" id="KW-1185">Reference proteome</keyword>
<dbReference type="PANTHER" id="PTHR24238">
    <property type="entry name" value="G-PROTEIN COUPLED RECEPTOR"/>
    <property type="match status" value="1"/>
</dbReference>
<protein>
    <recommendedName>
        <fullName evidence="10">G-protein coupled receptors family 1 profile domain-containing protein</fullName>
    </recommendedName>
</protein>
<accession>A0A9Q0BJW9</accession>
<feature type="compositionally biased region" description="Polar residues" evidence="8">
    <location>
        <begin position="414"/>
        <end position="430"/>
    </location>
</feature>
<dbReference type="PANTHER" id="PTHR24238:SF69">
    <property type="entry name" value="G-PROTEIN COUPLED RECEPTOR 165"/>
    <property type="match status" value="1"/>
</dbReference>
<keyword evidence="5 9" id="KW-0472">Membrane</keyword>
<dbReference type="InterPro" id="IPR017452">
    <property type="entry name" value="GPCR_Rhodpsn_7TM"/>
</dbReference>
<dbReference type="CDD" id="cd00637">
    <property type="entry name" value="7tm_classA_rhodopsin-like"/>
    <property type="match status" value="1"/>
</dbReference>
<gene>
    <name evidence="11" type="ORF">M5D96_012665</name>
</gene>
<feature type="domain" description="G-protein coupled receptors family 1 profile" evidence="10">
    <location>
        <begin position="95"/>
        <end position="157"/>
    </location>
</feature>
<keyword evidence="6" id="KW-0675">Receptor</keyword>
<keyword evidence="7" id="KW-0807">Transducer</keyword>
<dbReference type="AlphaFoldDB" id="A0A9Q0BJW9"/>
<evidence type="ECO:0000313" key="11">
    <source>
        <dbReference type="EMBL" id="KAI8034611.1"/>
    </source>
</evidence>
<evidence type="ECO:0000256" key="9">
    <source>
        <dbReference type="SAM" id="Phobius"/>
    </source>
</evidence>
<feature type="compositionally biased region" description="Acidic residues" evidence="8">
    <location>
        <begin position="442"/>
        <end position="461"/>
    </location>
</feature>